<keyword evidence="6" id="KW-0029">Amino-acid transport</keyword>
<comment type="similarity">
    <text evidence="9">Belongs to the binding-protein-dependent transport system permease family. LivHM subfamily.</text>
</comment>
<dbReference type="RefSeq" id="WP_007059189.1">
    <property type="nucleotide sequence ID" value="NZ_ACVI01000003.1"/>
</dbReference>
<sequence length="294" mass="31768">MFFQQLFNGITMGSVYVLIAIGLTMIYGILELLHFAHGVVYMAGAFAAISCITLFHTNIFVAVVAAMIVSAFFGWFIEIFAYKPVRNAPKITALISGIGMAIVLENIYRIIYGSQTIAFPEQSITPVKTYNLSKNISITNYQIYIIVMTIILIIILHLYLKYTKNGMAMRAVSMDFDASSLMGINVNKIISITFIIGSAMAGVAGTLVALYFNAVYPAMGSMPGMKAFAIVVLGGLGSIPGTIVGGLFLGIVESFADGYLGNFIVGKDAFAFVILILVLLIRPSGLFGKKIEKV</sequence>
<dbReference type="GO" id="GO:0005304">
    <property type="term" value="F:L-valine transmembrane transporter activity"/>
    <property type="evidence" value="ECO:0007669"/>
    <property type="project" value="TreeGrafter"/>
</dbReference>
<keyword evidence="7 10" id="KW-1133">Transmembrane helix</keyword>
<evidence type="ECO:0000313" key="12">
    <source>
        <dbReference type="Proteomes" id="UP000004198"/>
    </source>
</evidence>
<evidence type="ECO:0000256" key="9">
    <source>
        <dbReference type="ARBA" id="ARBA00037998"/>
    </source>
</evidence>
<keyword evidence="3" id="KW-1003">Cell membrane</keyword>
<accession>C6PND7</accession>
<dbReference type="AlphaFoldDB" id="C6PND7"/>
<proteinExistence type="inferred from homology"/>
<dbReference type="GO" id="GO:0005886">
    <property type="term" value="C:plasma membrane"/>
    <property type="evidence" value="ECO:0007669"/>
    <property type="project" value="UniProtKB-SubCell"/>
</dbReference>
<keyword evidence="8 10" id="KW-0472">Membrane</keyword>
<reference evidence="11 12" key="1">
    <citation type="submission" date="2009-06" db="EMBL/GenBank/DDBJ databases">
        <title>The draft genome of Clostridium carboxidivorans P7.</title>
        <authorList>
            <consortium name="US DOE Joint Genome Institute (JGI-PGF)"/>
            <person name="Lucas S."/>
            <person name="Copeland A."/>
            <person name="Lapidus A."/>
            <person name="Glavina del Rio T."/>
            <person name="Tice H."/>
            <person name="Bruce D."/>
            <person name="Goodwin L."/>
            <person name="Pitluck S."/>
            <person name="Larimer F."/>
            <person name="Land M.L."/>
            <person name="Hauser L."/>
            <person name="Hemme C.L."/>
        </authorList>
    </citation>
    <scope>NUCLEOTIDE SEQUENCE [LARGE SCALE GENOMIC DNA]</scope>
    <source>
        <strain evidence="11 12">P7</strain>
    </source>
</reference>
<dbReference type="Pfam" id="PF02653">
    <property type="entry name" value="BPD_transp_2"/>
    <property type="match status" value="1"/>
</dbReference>
<dbReference type="OrthoDB" id="9807115at2"/>
<organism evidence="11 12">
    <name type="scientific">Clostridium carboxidivorans P7</name>
    <dbReference type="NCBI Taxonomy" id="536227"/>
    <lineage>
        <taxon>Bacteria</taxon>
        <taxon>Bacillati</taxon>
        <taxon>Bacillota</taxon>
        <taxon>Clostridia</taxon>
        <taxon>Eubacteriales</taxon>
        <taxon>Clostridiaceae</taxon>
        <taxon>Clostridium</taxon>
    </lineage>
</organism>
<evidence type="ECO:0000256" key="5">
    <source>
        <dbReference type="ARBA" id="ARBA00022692"/>
    </source>
</evidence>
<dbReference type="GO" id="GO:0015190">
    <property type="term" value="F:L-leucine transmembrane transporter activity"/>
    <property type="evidence" value="ECO:0007669"/>
    <property type="project" value="TreeGrafter"/>
</dbReference>
<evidence type="ECO:0000313" key="11">
    <source>
        <dbReference type="EMBL" id="EET89258.1"/>
    </source>
</evidence>
<dbReference type="Proteomes" id="UP000004198">
    <property type="component" value="Unassembled WGS sequence"/>
</dbReference>
<evidence type="ECO:0000256" key="8">
    <source>
        <dbReference type="ARBA" id="ARBA00023136"/>
    </source>
</evidence>
<dbReference type="GO" id="GO:1903806">
    <property type="term" value="P:L-isoleucine import across plasma membrane"/>
    <property type="evidence" value="ECO:0007669"/>
    <property type="project" value="TreeGrafter"/>
</dbReference>
<dbReference type="PANTHER" id="PTHR11795">
    <property type="entry name" value="BRANCHED-CHAIN AMINO ACID TRANSPORT SYSTEM PERMEASE PROTEIN LIVH"/>
    <property type="match status" value="1"/>
</dbReference>
<dbReference type="GO" id="GO:0015808">
    <property type="term" value="P:L-alanine transport"/>
    <property type="evidence" value="ECO:0007669"/>
    <property type="project" value="TreeGrafter"/>
</dbReference>
<feature type="transmembrane region" description="Helical" evidence="10">
    <location>
        <begin position="189"/>
        <end position="216"/>
    </location>
</feature>
<feature type="transmembrane region" description="Helical" evidence="10">
    <location>
        <begin position="7"/>
        <end position="29"/>
    </location>
</feature>
<evidence type="ECO:0000256" key="2">
    <source>
        <dbReference type="ARBA" id="ARBA00022448"/>
    </source>
</evidence>
<dbReference type="KEGG" id="cck:Ccar_23260"/>
<feature type="transmembrane region" description="Helical" evidence="10">
    <location>
        <begin position="60"/>
        <end position="82"/>
    </location>
</feature>
<dbReference type="InterPro" id="IPR052157">
    <property type="entry name" value="BCAA_transport_permease"/>
</dbReference>
<keyword evidence="4" id="KW-0997">Cell inner membrane</keyword>
<name>C6PND7_9CLOT</name>
<evidence type="ECO:0000256" key="4">
    <source>
        <dbReference type="ARBA" id="ARBA00022519"/>
    </source>
</evidence>
<evidence type="ECO:0000256" key="7">
    <source>
        <dbReference type="ARBA" id="ARBA00022989"/>
    </source>
</evidence>
<comment type="caution">
    <text evidence="11">The sequence shown here is derived from an EMBL/GenBank/DDBJ whole genome shotgun (WGS) entry which is preliminary data.</text>
</comment>
<comment type="subcellular location">
    <subcellularLocation>
        <location evidence="1">Cell membrane</location>
        <topology evidence="1">Multi-pass membrane protein</topology>
    </subcellularLocation>
</comment>
<protein>
    <submittedName>
        <fullName evidence="11">Inner-membrane translocator</fullName>
    </submittedName>
</protein>
<dbReference type="GO" id="GO:0015192">
    <property type="term" value="F:L-phenylalanine transmembrane transporter activity"/>
    <property type="evidence" value="ECO:0007669"/>
    <property type="project" value="TreeGrafter"/>
</dbReference>
<dbReference type="CDD" id="cd06582">
    <property type="entry name" value="TM_PBP1_LivH_like"/>
    <property type="match status" value="1"/>
</dbReference>
<evidence type="ECO:0000256" key="6">
    <source>
        <dbReference type="ARBA" id="ARBA00022970"/>
    </source>
</evidence>
<feature type="transmembrane region" description="Helical" evidence="10">
    <location>
        <begin position="258"/>
        <end position="281"/>
    </location>
</feature>
<evidence type="ECO:0000256" key="1">
    <source>
        <dbReference type="ARBA" id="ARBA00004651"/>
    </source>
</evidence>
<feature type="transmembrane region" description="Helical" evidence="10">
    <location>
        <begin position="35"/>
        <end position="55"/>
    </location>
</feature>
<feature type="transmembrane region" description="Helical" evidence="10">
    <location>
        <begin position="88"/>
        <end position="108"/>
    </location>
</feature>
<dbReference type="GO" id="GO:0015188">
    <property type="term" value="F:L-isoleucine transmembrane transporter activity"/>
    <property type="evidence" value="ECO:0007669"/>
    <property type="project" value="TreeGrafter"/>
</dbReference>
<dbReference type="InterPro" id="IPR001851">
    <property type="entry name" value="ABC_transp_permease"/>
</dbReference>
<gene>
    <name evidence="11" type="ORF">CcarbDRAFT_0304</name>
</gene>
<dbReference type="STRING" id="536227.Ccar_23260"/>
<dbReference type="PANTHER" id="PTHR11795:SF371">
    <property type="entry name" value="HIGH-AFFINITY BRANCHED-CHAIN AMINO ACID TRANSPORT SYSTEM PERMEASE PROTEIN LIVH"/>
    <property type="match status" value="1"/>
</dbReference>
<keyword evidence="2" id="KW-0813">Transport</keyword>
<feature type="transmembrane region" description="Helical" evidence="10">
    <location>
        <begin position="228"/>
        <end position="252"/>
    </location>
</feature>
<dbReference type="eggNOG" id="COG0559">
    <property type="taxonomic scope" value="Bacteria"/>
</dbReference>
<keyword evidence="5 10" id="KW-0812">Transmembrane</keyword>
<dbReference type="EMBL" id="ACVI01000003">
    <property type="protein sequence ID" value="EET89258.1"/>
    <property type="molecule type" value="Genomic_DNA"/>
</dbReference>
<dbReference type="GO" id="GO:0042941">
    <property type="term" value="P:D-alanine transmembrane transport"/>
    <property type="evidence" value="ECO:0007669"/>
    <property type="project" value="TreeGrafter"/>
</dbReference>
<evidence type="ECO:0000256" key="3">
    <source>
        <dbReference type="ARBA" id="ARBA00022475"/>
    </source>
</evidence>
<evidence type="ECO:0000256" key="10">
    <source>
        <dbReference type="SAM" id="Phobius"/>
    </source>
</evidence>
<feature type="transmembrane region" description="Helical" evidence="10">
    <location>
        <begin position="141"/>
        <end position="160"/>
    </location>
</feature>
<keyword evidence="12" id="KW-1185">Reference proteome</keyword>
<dbReference type="PATRIC" id="fig|536227.13.peg.4804"/>